<keyword evidence="2" id="KW-0547">Nucleotide-binding</keyword>
<evidence type="ECO:0000256" key="3">
    <source>
        <dbReference type="ARBA" id="ARBA00022777"/>
    </source>
</evidence>
<dbReference type="AlphaFoldDB" id="A0A7W3T3Z2"/>
<feature type="compositionally biased region" description="Basic and acidic residues" evidence="5">
    <location>
        <begin position="125"/>
        <end position="143"/>
    </location>
</feature>
<reference evidence="8" key="1">
    <citation type="submission" date="2019-10" db="EMBL/GenBank/DDBJ databases">
        <title>Streptomyces sp. nov., a novel actinobacterium isolated from alkaline environment.</title>
        <authorList>
            <person name="Golinska P."/>
        </authorList>
    </citation>
    <scope>NUCLEOTIDE SEQUENCE [LARGE SCALE GENOMIC DNA]</scope>
    <source>
        <strain evidence="8">DSM 42108</strain>
    </source>
</reference>
<evidence type="ECO:0000313" key="7">
    <source>
        <dbReference type="EMBL" id="MBB0230478.1"/>
    </source>
</evidence>
<dbReference type="EMBL" id="VKHS01000288">
    <property type="protein sequence ID" value="MBB0230478.1"/>
    <property type="molecule type" value="Genomic_DNA"/>
</dbReference>
<gene>
    <name evidence="7" type="ORF">FOE67_13380</name>
</gene>
<evidence type="ECO:0000256" key="2">
    <source>
        <dbReference type="ARBA" id="ARBA00022741"/>
    </source>
</evidence>
<protein>
    <recommendedName>
        <fullName evidence="6">Maltokinase N-terminal cap domain-containing protein</fullName>
    </recommendedName>
</protein>
<accession>A0A7W3T3Z2</accession>
<keyword evidence="3" id="KW-0418">Kinase</keyword>
<evidence type="ECO:0000313" key="8">
    <source>
        <dbReference type="Proteomes" id="UP000530234"/>
    </source>
</evidence>
<dbReference type="RefSeq" id="WP_182663966.1">
    <property type="nucleotide sequence ID" value="NZ_VKHS01000288.1"/>
</dbReference>
<dbReference type="Pfam" id="PF18085">
    <property type="entry name" value="Mak_N_cap"/>
    <property type="match status" value="1"/>
</dbReference>
<dbReference type="InterPro" id="IPR040999">
    <property type="entry name" value="Mak_N_cap"/>
</dbReference>
<name>A0A7W3T3Z2_9ACTN</name>
<comment type="caution">
    <text evidence="7">The sequence shown here is derived from an EMBL/GenBank/DDBJ whole genome shotgun (WGS) entry which is preliminary data.</text>
</comment>
<evidence type="ECO:0000256" key="5">
    <source>
        <dbReference type="SAM" id="MobiDB-lite"/>
    </source>
</evidence>
<dbReference type="GO" id="GO:0016301">
    <property type="term" value="F:kinase activity"/>
    <property type="evidence" value="ECO:0007669"/>
    <property type="project" value="UniProtKB-KW"/>
</dbReference>
<dbReference type="NCBIfam" id="NF047744">
    <property type="entry name" value="CG0192_rel"/>
    <property type="match status" value="1"/>
</dbReference>
<sequence>MALIYQATLTPGKLDLISEWLPQQPWNPNGSGVRQVGAYRFDDPAGEVGFEAFLVEGDDGVLLHVPMTYRGAPLEGADEFLLGTTEHSVLGKRWVYDACGDPVGVTAMIRCALGQQDQAEEVIEADGHRQSREPTVRLERNGDPHSPAFADVDTPTCRNEGPTTVVRAGGAELVVVRAVGAEVASADATLTGRWSGGGPAVLAALRTRPAGP</sequence>
<dbReference type="Proteomes" id="UP000530234">
    <property type="component" value="Unassembled WGS sequence"/>
</dbReference>
<feature type="domain" description="Maltokinase N-terminal cap" evidence="6">
    <location>
        <begin position="20"/>
        <end position="101"/>
    </location>
</feature>
<proteinExistence type="predicted"/>
<evidence type="ECO:0000256" key="4">
    <source>
        <dbReference type="ARBA" id="ARBA00022840"/>
    </source>
</evidence>
<keyword evidence="8" id="KW-1185">Reference proteome</keyword>
<organism evidence="7 8">
    <name type="scientific">Streptomyces calidiresistens</name>
    <dbReference type="NCBI Taxonomy" id="1485586"/>
    <lineage>
        <taxon>Bacteria</taxon>
        <taxon>Bacillati</taxon>
        <taxon>Actinomycetota</taxon>
        <taxon>Actinomycetes</taxon>
        <taxon>Kitasatosporales</taxon>
        <taxon>Streptomycetaceae</taxon>
        <taxon>Streptomyces</taxon>
    </lineage>
</organism>
<keyword evidence="1" id="KW-0808">Transferase</keyword>
<feature type="region of interest" description="Disordered" evidence="5">
    <location>
        <begin position="124"/>
        <end position="154"/>
    </location>
</feature>
<dbReference type="GO" id="GO:0005524">
    <property type="term" value="F:ATP binding"/>
    <property type="evidence" value="ECO:0007669"/>
    <property type="project" value="UniProtKB-KW"/>
</dbReference>
<evidence type="ECO:0000256" key="1">
    <source>
        <dbReference type="ARBA" id="ARBA00022679"/>
    </source>
</evidence>
<keyword evidence="4" id="KW-0067">ATP-binding</keyword>
<evidence type="ECO:0000259" key="6">
    <source>
        <dbReference type="Pfam" id="PF18085"/>
    </source>
</evidence>